<dbReference type="Pfam" id="PF05485">
    <property type="entry name" value="THAP"/>
    <property type="match status" value="1"/>
</dbReference>
<dbReference type="Proteomes" id="UP001652625">
    <property type="component" value="Chromosome 10"/>
</dbReference>
<evidence type="ECO:0000256" key="5">
    <source>
        <dbReference type="PROSITE-ProRule" id="PRU00309"/>
    </source>
</evidence>
<accession>A0ABM4CS88</accession>
<keyword evidence="7" id="KW-1185">Reference proteome</keyword>
<dbReference type="PROSITE" id="PS50950">
    <property type="entry name" value="ZF_THAP"/>
    <property type="match status" value="1"/>
</dbReference>
<evidence type="ECO:0000313" key="7">
    <source>
        <dbReference type="Proteomes" id="UP001652625"/>
    </source>
</evidence>
<evidence type="ECO:0000256" key="2">
    <source>
        <dbReference type="ARBA" id="ARBA00022771"/>
    </source>
</evidence>
<dbReference type="Gene3D" id="6.20.210.20">
    <property type="entry name" value="THAP domain"/>
    <property type="match status" value="1"/>
</dbReference>
<organism evidence="7 8">
    <name type="scientific">Hydra vulgaris</name>
    <name type="common">Hydra</name>
    <name type="synonym">Hydra attenuata</name>
    <dbReference type="NCBI Taxonomy" id="6087"/>
    <lineage>
        <taxon>Eukaryota</taxon>
        <taxon>Metazoa</taxon>
        <taxon>Cnidaria</taxon>
        <taxon>Hydrozoa</taxon>
        <taxon>Hydroidolina</taxon>
        <taxon>Anthoathecata</taxon>
        <taxon>Aplanulata</taxon>
        <taxon>Hydridae</taxon>
        <taxon>Hydra</taxon>
    </lineage>
</organism>
<dbReference type="SUPFAM" id="SSF57716">
    <property type="entry name" value="Glucocorticoid receptor-like (DNA-binding domain)"/>
    <property type="match status" value="1"/>
</dbReference>
<dbReference type="PANTHER" id="PTHR46927:SF3">
    <property type="entry name" value="THAP-TYPE DOMAIN-CONTAINING PROTEIN"/>
    <property type="match status" value="1"/>
</dbReference>
<keyword evidence="2 5" id="KW-0863">Zinc-finger</keyword>
<dbReference type="SMART" id="SM00980">
    <property type="entry name" value="THAP"/>
    <property type="match status" value="1"/>
</dbReference>
<evidence type="ECO:0000256" key="1">
    <source>
        <dbReference type="ARBA" id="ARBA00022723"/>
    </source>
</evidence>
<evidence type="ECO:0000313" key="8">
    <source>
        <dbReference type="RefSeq" id="XP_065664762.1"/>
    </source>
</evidence>
<evidence type="ECO:0000259" key="6">
    <source>
        <dbReference type="PROSITE" id="PS50950"/>
    </source>
</evidence>
<feature type="domain" description="THAP-type" evidence="6">
    <location>
        <begin position="1"/>
        <end position="84"/>
    </location>
</feature>
<name>A0ABM4CS88_HYDVU</name>
<sequence length="223" mass="25619">MVNKCCVVGCTSNYNGGEVIPVFGFPKDDDLRKLWLRFVNRNCWTVTKSSVICLKHFYESLVHKGASEKRFRLLYNLKPVPTIYPARIATASLSAMFIPRKSPTKKFSQEDEYQKFLSNDIIEDLNSLTVADSPIGYSFSKLDNCVLEELRISVQENFDSHFSIEKEKLSFILEELKSHQIKKNQIYSSNMLRFALMLRYTSLQTSFTAEGIPPSIYITVKQA</sequence>
<dbReference type="InterPro" id="IPR038441">
    <property type="entry name" value="THAP_Znf_sf"/>
</dbReference>
<keyword evidence="3" id="KW-0862">Zinc</keyword>
<evidence type="ECO:0000256" key="3">
    <source>
        <dbReference type="ARBA" id="ARBA00022833"/>
    </source>
</evidence>
<keyword evidence="4 5" id="KW-0238">DNA-binding</keyword>
<dbReference type="RefSeq" id="XP_065664762.1">
    <property type="nucleotide sequence ID" value="XM_065808690.1"/>
</dbReference>
<evidence type="ECO:0000256" key="4">
    <source>
        <dbReference type="ARBA" id="ARBA00023125"/>
    </source>
</evidence>
<proteinExistence type="predicted"/>
<dbReference type="InterPro" id="IPR052224">
    <property type="entry name" value="THAP_domain_protein"/>
</dbReference>
<dbReference type="InterPro" id="IPR006612">
    <property type="entry name" value="THAP_Znf"/>
</dbReference>
<dbReference type="PANTHER" id="PTHR46927">
    <property type="entry name" value="AGAP005574-PA"/>
    <property type="match status" value="1"/>
</dbReference>
<reference evidence="8" key="1">
    <citation type="submission" date="2025-08" db="UniProtKB">
        <authorList>
            <consortium name="RefSeq"/>
        </authorList>
    </citation>
    <scope>IDENTIFICATION</scope>
</reference>
<dbReference type="GeneID" id="136086393"/>
<protein>
    <submittedName>
        <fullName evidence="8">Uncharacterized protein LOC136086393</fullName>
    </submittedName>
</protein>
<keyword evidence="1" id="KW-0479">Metal-binding</keyword>
<gene>
    <name evidence="8" type="primary">LOC136086393</name>
</gene>